<keyword evidence="6" id="KW-1185">Reference proteome</keyword>
<dbReference type="InterPro" id="IPR049939">
    <property type="entry name" value="NifE-like"/>
</dbReference>
<organism evidence="5 6">
    <name type="scientific">Rubrivivax gelatinosus (strain NBRC 100245 / IL144)</name>
    <dbReference type="NCBI Taxonomy" id="983917"/>
    <lineage>
        <taxon>Bacteria</taxon>
        <taxon>Pseudomonadati</taxon>
        <taxon>Pseudomonadota</taxon>
        <taxon>Betaproteobacteria</taxon>
        <taxon>Burkholderiales</taxon>
        <taxon>Sphaerotilaceae</taxon>
        <taxon>Rubrivivax</taxon>
    </lineage>
</organism>
<dbReference type="PATRIC" id="fig|983917.3.peg.2476"/>
<dbReference type="STRING" id="983917.RGE_25440"/>
<dbReference type="EC" id="1.18.6.1" evidence="5"/>
<dbReference type="KEGG" id="rge:RGE_25440"/>
<dbReference type="SUPFAM" id="SSF53807">
    <property type="entry name" value="Helical backbone' metal receptor"/>
    <property type="match status" value="1"/>
</dbReference>
<dbReference type="Proteomes" id="UP000007883">
    <property type="component" value="Chromosome"/>
</dbReference>
<dbReference type="InterPro" id="IPR000510">
    <property type="entry name" value="Nase/OxRdtase_comp1"/>
</dbReference>
<protein>
    <submittedName>
        <fullName evidence="5">Putative nitrogenase molybdenum-iron protein alpha chain NifD</fullName>
        <ecNumber evidence="5">1.18.6.1</ecNumber>
    </submittedName>
</protein>
<dbReference type="PANTHER" id="PTHR42956:SF1">
    <property type="entry name" value="NITROGENASE IRON-MOLYBDENUM COFACTOR BIOSYNTHESIS PROTEIN NIFE"/>
    <property type="match status" value="1"/>
</dbReference>
<dbReference type="HOGENOM" id="CLU_025876_3_0_4"/>
<dbReference type="PANTHER" id="PTHR42956">
    <property type="entry name" value="NITROGENASE IRON-MOLYBDENUM COFACTOR BIOSYNTHESIS PROTEIN NIFE"/>
    <property type="match status" value="1"/>
</dbReference>
<dbReference type="AlphaFoldDB" id="I0HS98"/>
<dbReference type="eggNOG" id="COG2710">
    <property type="taxonomic scope" value="Bacteria"/>
</dbReference>
<dbReference type="RefSeq" id="WP_014428747.1">
    <property type="nucleotide sequence ID" value="NC_017075.1"/>
</dbReference>
<dbReference type="PROSITE" id="PS00699">
    <property type="entry name" value="NITROGENASE_1_1"/>
    <property type="match status" value="1"/>
</dbReference>
<feature type="domain" description="Nitrogenase/oxidoreductase component 1" evidence="4">
    <location>
        <begin position="55"/>
        <end position="429"/>
    </location>
</feature>
<keyword evidence="5" id="KW-0560">Oxidoreductase</keyword>
<sequence>MAELFRARVAPTREKRSAALAAFHGTLAALAREAEAPVPRLRSFVHDHPSDLQAALALLSGVAGLGAVVHGPAGCAAALRGARGPWASTGLDQRDSILGGEARLAQTVRALHAAHAPQAIAVVATPVVAINNDDIETTAVELREELGIPVFAVGCDGFRSRLAGTGTDVALQALLRQLLPPRPRERGNQLLLLTTGSSTADVAAAGALLAELGLGWSALPQGLAVGTLEAVASARLAVALDGEDDGHAAALLQEGYGVPAIAPPPPIGRAASSRWLAAVGDATGHGAQARLLATRHEQRLAEAAAPLARFAGARVAVALPAAQAAAFDGLLNELGLRGAGFVLPSVAAGDRAAVAALAQAGGERPVIVGEGQGFEETHLLRRLAPDLLVTRGQPAAHALALGIPVLDLQTTPITGYDGFAAVARAIERRLARPALAAFLGAGPAREDYTPGWLGRSPNWYVKQEAR</sequence>
<dbReference type="Pfam" id="PF00148">
    <property type="entry name" value="Oxidored_nitro"/>
    <property type="match status" value="1"/>
</dbReference>
<evidence type="ECO:0000313" key="5">
    <source>
        <dbReference type="EMBL" id="BAL95885.1"/>
    </source>
</evidence>
<dbReference type="Gene3D" id="3.40.50.1980">
    <property type="entry name" value="Nitrogenase molybdenum iron protein domain"/>
    <property type="match status" value="3"/>
</dbReference>
<gene>
    <name evidence="5" type="primary">nifD</name>
    <name evidence="5" type="ordered locus">RGE_25440</name>
</gene>
<evidence type="ECO:0000259" key="4">
    <source>
        <dbReference type="Pfam" id="PF00148"/>
    </source>
</evidence>
<name>I0HS98_RUBGI</name>
<evidence type="ECO:0000256" key="1">
    <source>
        <dbReference type="ARBA" id="ARBA00011002"/>
    </source>
</evidence>
<accession>I0HS98</accession>
<reference evidence="5 6" key="1">
    <citation type="journal article" date="2012" name="J. Bacteriol.">
        <title>Complete genome sequence of phototrophic betaproteobacterium Rubrivivax gelatinosus IL144.</title>
        <authorList>
            <person name="Nagashima S."/>
            <person name="Kamimura A."/>
            <person name="Shimizu T."/>
            <person name="Nakamura-isaki S."/>
            <person name="Aono E."/>
            <person name="Sakamoto K."/>
            <person name="Ichikawa N."/>
            <person name="Nakazawa H."/>
            <person name="Sekine M."/>
            <person name="Yamazaki S."/>
            <person name="Fujita N."/>
            <person name="Shimada K."/>
            <person name="Hanada S."/>
            <person name="Nagashima K.V.P."/>
        </authorList>
    </citation>
    <scope>NUCLEOTIDE SEQUENCE [LARGE SCALE GENOMIC DNA]</scope>
    <source>
        <strain evidence="6">NBRC 100245 / IL144</strain>
    </source>
</reference>
<dbReference type="InterPro" id="IPR000318">
    <property type="entry name" value="Nase_comp1_CS"/>
</dbReference>
<comment type="similarity">
    <text evidence="1 3">Belongs to the NifD/NifK/NifE/NifN family.</text>
</comment>
<proteinExistence type="inferred from homology"/>
<evidence type="ECO:0000313" key="6">
    <source>
        <dbReference type="Proteomes" id="UP000007883"/>
    </source>
</evidence>
<keyword evidence="2 3" id="KW-0535">Nitrogen fixation</keyword>
<dbReference type="EMBL" id="AP012320">
    <property type="protein sequence ID" value="BAL95885.1"/>
    <property type="molecule type" value="Genomic_DNA"/>
</dbReference>
<evidence type="ECO:0000256" key="3">
    <source>
        <dbReference type="RuleBase" id="RU004021"/>
    </source>
</evidence>
<dbReference type="GO" id="GO:0016163">
    <property type="term" value="F:nitrogenase activity"/>
    <property type="evidence" value="ECO:0007669"/>
    <property type="project" value="UniProtKB-EC"/>
</dbReference>
<evidence type="ECO:0000256" key="2">
    <source>
        <dbReference type="ARBA" id="ARBA00023231"/>
    </source>
</evidence>